<dbReference type="SUPFAM" id="SSF52540">
    <property type="entry name" value="P-loop containing nucleoside triphosphate hydrolases"/>
    <property type="match status" value="1"/>
</dbReference>
<dbReference type="CDD" id="cd17923">
    <property type="entry name" value="DEXHc_Hrq1-like"/>
    <property type="match status" value="1"/>
</dbReference>
<protein>
    <submittedName>
        <fullName evidence="5">DEAD/DEAH box helicase</fullName>
    </submittedName>
</protein>
<evidence type="ECO:0000313" key="5">
    <source>
        <dbReference type="EMBL" id="HHJ52960.1"/>
    </source>
</evidence>
<feature type="domain" description="Helicase ATP-binding" evidence="3">
    <location>
        <begin position="64"/>
        <end position="244"/>
    </location>
</feature>
<evidence type="ECO:0000256" key="1">
    <source>
        <dbReference type="ARBA" id="ARBA00022741"/>
    </source>
</evidence>
<dbReference type="SMART" id="SM00487">
    <property type="entry name" value="DEXDc"/>
    <property type="match status" value="1"/>
</dbReference>
<dbReference type="GO" id="GO:0003676">
    <property type="term" value="F:nucleic acid binding"/>
    <property type="evidence" value="ECO:0007669"/>
    <property type="project" value="InterPro"/>
</dbReference>
<dbReference type="InterPro" id="IPR011545">
    <property type="entry name" value="DEAD/DEAH_box_helicase_dom"/>
</dbReference>
<accession>A0A7V5PQB3</accession>
<evidence type="ECO:0000259" key="4">
    <source>
        <dbReference type="PROSITE" id="PS51194"/>
    </source>
</evidence>
<dbReference type="Gene3D" id="3.40.50.300">
    <property type="entry name" value="P-loop containing nucleotide triphosphate hydrolases"/>
    <property type="match status" value="2"/>
</dbReference>
<dbReference type="CDD" id="cd18797">
    <property type="entry name" value="SF2_C_Hrq"/>
    <property type="match status" value="1"/>
</dbReference>
<dbReference type="SMART" id="SM00490">
    <property type="entry name" value="HELICc"/>
    <property type="match status" value="1"/>
</dbReference>
<dbReference type="Pfam" id="PF22982">
    <property type="entry name" value="WHD_HRQ1"/>
    <property type="match status" value="1"/>
</dbReference>
<dbReference type="PANTHER" id="PTHR47957">
    <property type="entry name" value="ATP-DEPENDENT HELICASE HRQ1"/>
    <property type="match status" value="1"/>
</dbReference>
<dbReference type="GO" id="GO:0043138">
    <property type="term" value="F:3'-5' DNA helicase activity"/>
    <property type="evidence" value="ECO:0007669"/>
    <property type="project" value="TreeGrafter"/>
</dbReference>
<gene>
    <name evidence="5" type="ORF">ENJ89_07175</name>
</gene>
<evidence type="ECO:0000256" key="2">
    <source>
        <dbReference type="ARBA" id="ARBA00022840"/>
    </source>
</evidence>
<dbReference type="Pfam" id="PF00271">
    <property type="entry name" value="Helicase_C"/>
    <property type="match status" value="1"/>
</dbReference>
<name>A0A7V5PQB3_CALAY</name>
<dbReference type="Proteomes" id="UP000886124">
    <property type="component" value="Unassembled WGS sequence"/>
</dbReference>
<feature type="domain" description="Helicase C-terminal" evidence="4">
    <location>
        <begin position="277"/>
        <end position="439"/>
    </location>
</feature>
<evidence type="ECO:0000259" key="3">
    <source>
        <dbReference type="PROSITE" id="PS51192"/>
    </source>
</evidence>
<proteinExistence type="predicted"/>
<keyword evidence="5" id="KW-0378">Hydrolase</keyword>
<dbReference type="InterPro" id="IPR014001">
    <property type="entry name" value="Helicase_ATP-bd"/>
</dbReference>
<feature type="non-terminal residue" evidence="5">
    <location>
        <position position="493"/>
    </location>
</feature>
<dbReference type="PROSITE" id="PS51194">
    <property type="entry name" value="HELICASE_CTER"/>
    <property type="match status" value="1"/>
</dbReference>
<dbReference type="InterPro" id="IPR001650">
    <property type="entry name" value="Helicase_C-like"/>
</dbReference>
<dbReference type="AlphaFoldDB" id="A0A7V5PQB3"/>
<keyword evidence="1" id="KW-0547">Nucleotide-binding</keyword>
<sequence>MNIEQLIDYLSREQDFQKNLTKWMVFPPTEARYAEFPPDLDERLLQALKAKKIDRLYSHQREAYDLIRGGRNLVLVTPTASGKTLSYNLPVFQHLLEHPEARALYLFPTKALSQDQVREAQELVKLLNVDIKTYTFDGDTPADVRRTIRAAGHIVVTNPDMLHQGILPHHTLWIKLFENLKFIVLDEIHAYRGVFGSHLANVLRRLKRLCRFYGSEPQFICSSATIANPRELAENLLEQEVELIDRNGAPRGEKHFLFYNPPVVNRELGVRRSVVGEVRNIVRKIMPTGAQIIVFARSRLRVEILVTYLRDVAKQLHISPEKVRGYRGGYLPKERREIERGLKNGTIQVVVSTNALELGIDIGQLDVSIMAGYPGSVASTWQQSGRAGRRQKTSLTILVASSSPLDQYIVEHPAYFFEKNPETAQLDRENLPILMSHLKCAAFELPFEEGEVFTPDITGQLLDFLVEERILRKTEGKYFWMREIYPADEVSLR</sequence>
<dbReference type="InterPro" id="IPR027417">
    <property type="entry name" value="P-loop_NTPase"/>
</dbReference>
<dbReference type="GO" id="GO:0006289">
    <property type="term" value="P:nucleotide-excision repair"/>
    <property type="evidence" value="ECO:0007669"/>
    <property type="project" value="TreeGrafter"/>
</dbReference>
<dbReference type="InterPro" id="IPR055227">
    <property type="entry name" value="HRQ1_WHD"/>
</dbReference>
<dbReference type="GO" id="GO:0005524">
    <property type="term" value="F:ATP binding"/>
    <property type="evidence" value="ECO:0007669"/>
    <property type="project" value="UniProtKB-KW"/>
</dbReference>
<dbReference type="PANTHER" id="PTHR47957:SF3">
    <property type="entry name" value="ATP-DEPENDENT HELICASE HRQ1"/>
    <property type="match status" value="1"/>
</dbReference>
<comment type="caution">
    <text evidence="5">The sequence shown here is derived from an EMBL/GenBank/DDBJ whole genome shotgun (WGS) entry which is preliminary data.</text>
</comment>
<keyword evidence="5" id="KW-0347">Helicase</keyword>
<dbReference type="EMBL" id="DROD01000476">
    <property type="protein sequence ID" value="HHJ52960.1"/>
    <property type="molecule type" value="Genomic_DNA"/>
</dbReference>
<reference evidence="5" key="1">
    <citation type="journal article" date="2020" name="mSystems">
        <title>Genome- and Community-Level Interaction Insights into Carbon Utilization and Element Cycling Functions of Hydrothermarchaeota in Hydrothermal Sediment.</title>
        <authorList>
            <person name="Zhou Z."/>
            <person name="Liu Y."/>
            <person name="Xu W."/>
            <person name="Pan J."/>
            <person name="Luo Z.H."/>
            <person name="Li M."/>
        </authorList>
    </citation>
    <scope>NUCLEOTIDE SEQUENCE [LARGE SCALE GENOMIC DNA]</scope>
    <source>
        <strain evidence="5">HyVt-527</strain>
    </source>
</reference>
<dbReference type="Pfam" id="PF00270">
    <property type="entry name" value="DEAD"/>
    <property type="match status" value="1"/>
</dbReference>
<organism evidence="5">
    <name type="scientific">Caldithrix abyssi</name>
    <dbReference type="NCBI Taxonomy" id="187145"/>
    <lineage>
        <taxon>Bacteria</taxon>
        <taxon>Pseudomonadati</taxon>
        <taxon>Calditrichota</taxon>
        <taxon>Calditrichia</taxon>
        <taxon>Calditrichales</taxon>
        <taxon>Calditrichaceae</taxon>
        <taxon>Caldithrix</taxon>
    </lineage>
</organism>
<keyword evidence="2" id="KW-0067">ATP-binding</keyword>
<dbReference type="PROSITE" id="PS51192">
    <property type="entry name" value="HELICASE_ATP_BIND_1"/>
    <property type="match status" value="1"/>
</dbReference>
<dbReference type="GO" id="GO:0036297">
    <property type="term" value="P:interstrand cross-link repair"/>
    <property type="evidence" value="ECO:0007669"/>
    <property type="project" value="TreeGrafter"/>
</dbReference>